<name>A0A067GYW5_CITSI</name>
<dbReference type="Proteomes" id="UP000027120">
    <property type="component" value="Unassembled WGS sequence"/>
</dbReference>
<proteinExistence type="predicted"/>
<evidence type="ECO:0000313" key="3">
    <source>
        <dbReference type="Proteomes" id="UP000027120"/>
    </source>
</evidence>
<dbReference type="eggNOG" id="ENOG502S556">
    <property type="taxonomic scope" value="Eukaryota"/>
</dbReference>
<feature type="compositionally biased region" description="Basic and acidic residues" evidence="1">
    <location>
        <begin position="91"/>
        <end position="108"/>
    </location>
</feature>
<dbReference type="PANTHER" id="PTHR34660">
    <property type="entry name" value="MYB-LIKE PROTEIN X"/>
    <property type="match status" value="1"/>
</dbReference>
<keyword evidence="3" id="KW-1185">Reference proteome</keyword>
<dbReference type="PaxDb" id="2711-XP_006473691.1"/>
<dbReference type="AlphaFoldDB" id="A0A067GYW5"/>
<accession>A0A067GYW5</accession>
<evidence type="ECO:0000313" key="2">
    <source>
        <dbReference type="EMBL" id="KDO84918.1"/>
    </source>
</evidence>
<sequence length="297" mass="33451">MSRCFPFRPTLCARNGASGGEALIETIKLHCEKDKSKTELLKEKKRKEKRKEGKGKVVKHCGFSDGNVKKINNEKKFYQEEKSRSLIGENPSKRCEDEEAERVEKSSLTDELDEPVCYLSDGTQSSNKRKRQASPSSTPSITIHKNILRIRLPSLKYRKTDSSLREGQAVGTLLDSSVQKAPDKQQCLTRSKVDEASPIAQFDASACNGTTFYEKKVPSPESLYKSLIEDWVPPPLQAELNDSDDEDWLFGRKQQSQGLKRLKSSNDEPCQPNSSLWPCAHFLSEAGIYALPYSIPF</sequence>
<feature type="region of interest" description="Disordered" evidence="1">
    <location>
        <begin position="80"/>
        <end position="142"/>
    </location>
</feature>
<dbReference type="PANTHER" id="PTHR34660:SF7">
    <property type="entry name" value="DNA LIGASE-LIKE PROTEIN"/>
    <property type="match status" value="1"/>
</dbReference>
<feature type="compositionally biased region" description="Polar residues" evidence="1">
    <location>
        <begin position="133"/>
        <end position="142"/>
    </location>
</feature>
<protein>
    <submittedName>
        <fullName evidence="2">Uncharacterized protein</fullName>
    </submittedName>
</protein>
<evidence type="ECO:0000256" key="1">
    <source>
        <dbReference type="SAM" id="MobiDB-lite"/>
    </source>
</evidence>
<gene>
    <name evidence="2" type="ORF">CISIN_1g038124mg</name>
</gene>
<organism evidence="2 3">
    <name type="scientific">Citrus sinensis</name>
    <name type="common">Sweet orange</name>
    <name type="synonym">Citrus aurantium var. sinensis</name>
    <dbReference type="NCBI Taxonomy" id="2711"/>
    <lineage>
        <taxon>Eukaryota</taxon>
        <taxon>Viridiplantae</taxon>
        <taxon>Streptophyta</taxon>
        <taxon>Embryophyta</taxon>
        <taxon>Tracheophyta</taxon>
        <taxon>Spermatophyta</taxon>
        <taxon>Magnoliopsida</taxon>
        <taxon>eudicotyledons</taxon>
        <taxon>Gunneridae</taxon>
        <taxon>Pentapetalae</taxon>
        <taxon>rosids</taxon>
        <taxon>malvids</taxon>
        <taxon>Sapindales</taxon>
        <taxon>Rutaceae</taxon>
        <taxon>Aurantioideae</taxon>
        <taxon>Citrus</taxon>
    </lineage>
</organism>
<reference evidence="2 3" key="1">
    <citation type="submission" date="2014-04" db="EMBL/GenBank/DDBJ databases">
        <authorList>
            <consortium name="International Citrus Genome Consortium"/>
            <person name="Gmitter F."/>
            <person name="Chen C."/>
            <person name="Farmerie W."/>
            <person name="Harkins T."/>
            <person name="Desany B."/>
            <person name="Mohiuddin M."/>
            <person name="Kodira C."/>
            <person name="Borodovsky M."/>
            <person name="Lomsadze A."/>
            <person name="Burns P."/>
            <person name="Jenkins J."/>
            <person name="Prochnik S."/>
            <person name="Shu S."/>
            <person name="Chapman J."/>
            <person name="Pitluck S."/>
            <person name="Schmutz J."/>
            <person name="Rokhsar D."/>
        </authorList>
    </citation>
    <scope>NUCLEOTIDE SEQUENCE</scope>
</reference>
<dbReference type="EMBL" id="KK784874">
    <property type="protein sequence ID" value="KDO84918.1"/>
    <property type="molecule type" value="Genomic_DNA"/>
</dbReference>